<evidence type="ECO:0000256" key="3">
    <source>
        <dbReference type="ARBA" id="ARBA00022692"/>
    </source>
</evidence>
<dbReference type="PANTHER" id="PTHR31645">
    <property type="entry name" value="OLIGOPEPTIDE TRANSPORTER YGL114W-RELATED"/>
    <property type="match status" value="1"/>
</dbReference>
<evidence type="ECO:0000256" key="2">
    <source>
        <dbReference type="ARBA" id="ARBA00022448"/>
    </source>
</evidence>
<feature type="compositionally biased region" description="Acidic residues" evidence="6">
    <location>
        <begin position="22"/>
        <end position="37"/>
    </location>
</feature>
<feature type="transmembrane region" description="Helical" evidence="7">
    <location>
        <begin position="319"/>
        <end position="348"/>
    </location>
</feature>
<feature type="transmembrane region" description="Helical" evidence="7">
    <location>
        <begin position="385"/>
        <end position="406"/>
    </location>
</feature>
<evidence type="ECO:0000256" key="5">
    <source>
        <dbReference type="ARBA" id="ARBA00023136"/>
    </source>
</evidence>
<evidence type="ECO:0000313" key="8">
    <source>
        <dbReference type="EMBL" id="KAL0489118.1"/>
    </source>
</evidence>
<evidence type="ECO:0000256" key="6">
    <source>
        <dbReference type="SAM" id="MobiDB-lite"/>
    </source>
</evidence>
<feature type="transmembrane region" description="Helical" evidence="7">
    <location>
        <begin position="412"/>
        <end position="433"/>
    </location>
</feature>
<evidence type="ECO:0000313" key="9">
    <source>
        <dbReference type="Proteomes" id="UP001431209"/>
    </source>
</evidence>
<protein>
    <recommendedName>
        <fullName evidence="10">Oligopeptide transporter</fullName>
    </recommendedName>
</protein>
<reference evidence="8 9" key="1">
    <citation type="submission" date="2024-03" db="EMBL/GenBank/DDBJ databases">
        <title>The Acrasis kona genome and developmental transcriptomes reveal deep origins of eukaryotic multicellular pathways.</title>
        <authorList>
            <person name="Sheikh S."/>
            <person name="Fu C.-J."/>
            <person name="Brown M.W."/>
            <person name="Baldauf S.L."/>
        </authorList>
    </citation>
    <scope>NUCLEOTIDE SEQUENCE [LARGE SCALE GENOMIC DNA]</scope>
    <source>
        <strain evidence="8 9">ATCC MYA-3509</strain>
    </source>
</reference>
<feature type="transmembrane region" description="Helical" evidence="7">
    <location>
        <begin position="101"/>
        <end position="121"/>
    </location>
</feature>
<feature type="transmembrane region" description="Helical" evidence="7">
    <location>
        <begin position="496"/>
        <end position="515"/>
    </location>
</feature>
<dbReference type="EMBL" id="JAOPGA020001514">
    <property type="protein sequence ID" value="KAL0489118.1"/>
    <property type="molecule type" value="Genomic_DNA"/>
</dbReference>
<evidence type="ECO:0000256" key="1">
    <source>
        <dbReference type="ARBA" id="ARBA00004141"/>
    </source>
</evidence>
<evidence type="ECO:0000256" key="7">
    <source>
        <dbReference type="SAM" id="Phobius"/>
    </source>
</evidence>
<dbReference type="AlphaFoldDB" id="A0AAW2ZID5"/>
<proteinExistence type="predicted"/>
<keyword evidence="9" id="KW-1185">Reference proteome</keyword>
<feature type="transmembrane region" description="Helical" evidence="7">
    <location>
        <begin position="133"/>
        <end position="153"/>
    </location>
</feature>
<dbReference type="InterPro" id="IPR004813">
    <property type="entry name" value="OPT"/>
</dbReference>
<name>A0AAW2ZID5_9EUKA</name>
<keyword evidence="2" id="KW-0813">Transport</keyword>
<dbReference type="GO" id="GO:0016020">
    <property type="term" value="C:membrane"/>
    <property type="evidence" value="ECO:0007669"/>
    <property type="project" value="UniProtKB-SubCell"/>
</dbReference>
<dbReference type="NCBIfam" id="TIGR00728">
    <property type="entry name" value="OPT_sfam"/>
    <property type="match status" value="1"/>
</dbReference>
<dbReference type="Pfam" id="PF03169">
    <property type="entry name" value="OPT"/>
    <property type="match status" value="1"/>
</dbReference>
<evidence type="ECO:0000256" key="4">
    <source>
        <dbReference type="ARBA" id="ARBA00022989"/>
    </source>
</evidence>
<feature type="transmembrane region" description="Helical" evidence="7">
    <location>
        <begin position="74"/>
        <end position="94"/>
    </location>
</feature>
<feature type="transmembrane region" description="Helical" evidence="7">
    <location>
        <begin position="591"/>
        <end position="616"/>
    </location>
</feature>
<feature type="transmembrane region" description="Helical" evidence="7">
    <location>
        <begin position="557"/>
        <end position="579"/>
    </location>
</feature>
<feature type="compositionally biased region" description="Acidic residues" evidence="6">
    <location>
        <begin position="48"/>
        <end position="59"/>
    </location>
</feature>
<keyword evidence="5 7" id="KW-0472">Membrane</keyword>
<feature type="transmembrane region" description="Helical" evidence="7">
    <location>
        <begin position="282"/>
        <end position="299"/>
    </location>
</feature>
<feature type="transmembrane region" description="Helical" evidence="7">
    <location>
        <begin position="259"/>
        <end position="275"/>
    </location>
</feature>
<dbReference type="Proteomes" id="UP001431209">
    <property type="component" value="Unassembled WGS sequence"/>
</dbReference>
<keyword evidence="4 7" id="KW-1133">Transmembrane helix</keyword>
<keyword evidence="3 7" id="KW-0812">Transmembrane</keyword>
<gene>
    <name evidence="8" type="ORF">AKO1_009024</name>
</gene>
<organism evidence="8 9">
    <name type="scientific">Acrasis kona</name>
    <dbReference type="NCBI Taxonomy" id="1008807"/>
    <lineage>
        <taxon>Eukaryota</taxon>
        <taxon>Discoba</taxon>
        <taxon>Heterolobosea</taxon>
        <taxon>Tetramitia</taxon>
        <taxon>Eutetramitia</taxon>
        <taxon>Acrasidae</taxon>
        <taxon>Acrasis</taxon>
    </lineage>
</organism>
<sequence>MADVAKIGEAGDVIVPKQPSKEEEEGYSWINEDEDQDNNSVDKLILKDDDDDGDPPVEDYDPTEFERYNEHNELTFRTVFVGCLIGILVAAMNVNFGLRTGWCQGGSVFSSIIAIGIFKIANPTTPFTKWETTLAVTAASAAGTMTSAAGLVSSMPALKMMGHEYAIWQHYLWAFAVAYFGVYFAVPMRRHMIVIEKLRFPSGTATAMTIKAMFAKGEDTVKKAKSLLFFGIASGVWCLFAFFIPLLQDPPMPVLLHKYGFTLHFSPMLLGGGMLSGLRATGSLVAGSIIGWAVIGPIVESQKLVQGAPMSYVNGIRGWILWVGVAVMAADSIVQLLSALFTVVIWIVKMIINRYRNRNVVESNAGPEHDRPSLEQNLEAHMIPWFWPIIGLVLSTVMLTLIGHFVFGIKYYFVWAAIPLGALLSLIAARCCGETDINPVGSMGKVTQLVFAGVAPKQPVTNILSAAIVAAGASQCGDMMQDLKTGYLMRVAPRKIFISQCIGIVAGIIACVPIYKLFVTAYQVGEHDLPAPAAHAWRAVAEVLSHGKDALPPGSPWGMLGGGIIGLLLSITNKTVSIVGEKYSGYVPSALAFGIGMIVPARQSVIMFTGACIYTLWKRGWPQTAGQYFYAVSSGLIAGEGLMGIVVAFLKICTVGPLVKPWQYPAWNATMNSNGTFV</sequence>
<dbReference type="InterPro" id="IPR045035">
    <property type="entry name" value="YSL-like"/>
</dbReference>
<feature type="transmembrane region" description="Helical" evidence="7">
    <location>
        <begin position="165"/>
        <end position="186"/>
    </location>
</feature>
<comment type="caution">
    <text evidence="8">The sequence shown here is derived from an EMBL/GenBank/DDBJ whole genome shotgun (WGS) entry which is preliminary data.</text>
</comment>
<feature type="transmembrane region" description="Helical" evidence="7">
    <location>
        <begin position="628"/>
        <end position="650"/>
    </location>
</feature>
<evidence type="ECO:0008006" key="10">
    <source>
        <dbReference type="Google" id="ProtNLM"/>
    </source>
</evidence>
<dbReference type="GO" id="GO:0035673">
    <property type="term" value="F:oligopeptide transmembrane transporter activity"/>
    <property type="evidence" value="ECO:0007669"/>
    <property type="project" value="InterPro"/>
</dbReference>
<accession>A0AAW2ZID5</accession>
<feature type="region of interest" description="Disordered" evidence="6">
    <location>
        <begin position="1"/>
        <end position="59"/>
    </location>
</feature>
<dbReference type="PANTHER" id="PTHR31645:SF0">
    <property type="entry name" value="OLIGOPEPTIDE TRANSPORTER YGL114W-RELATED"/>
    <property type="match status" value="1"/>
</dbReference>
<comment type="subcellular location">
    <subcellularLocation>
        <location evidence="1">Membrane</location>
        <topology evidence="1">Multi-pass membrane protein</topology>
    </subcellularLocation>
</comment>
<feature type="transmembrane region" description="Helical" evidence="7">
    <location>
        <begin position="227"/>
        <end position="247"/>
    </location>
</feature>